<dbReference type="InterPro" id="IPR002081">
    <property type="entry name" value="Cryptochrome/DNA_photolyase_1"/>
</dbReference>
<keyword evidence="5" id="KW-0157">Chromophore</keyword>
<sequence length="620" mass="70915">MKENKTESKSKSDVDHSSDEEEASYPARKRSKKEDGDAKKSTSSAPAYGKGHPRANELNPRLPKNVTPLEDLRKALSSIRTLEPTWTNGRNVIYWQRNKDLRIADNHALSLASSIAQKNKAHIIALHVLSPSDYAAHDRSPRRVDFILRNLRILQKDFKERFNIPFVVVEHKDRKTLVDRVLQLADEWGATNICGNIEYEVDELWRDAALVRKAEKSKNTIHAAFVDDAYVVPPGKVITKDGRPYSVFSPWNRAWTAYIEKHKDMLEAHPDPEPNDKKAITSDSKLQKLFDSKVPDHVSGFECDADDQKYMAKLWPAGEEAAQKVLQNFFYSKGGISMFEEPATGEPRTMVKEADAKKGEETRLSRYSTGRNLMNENGTSHISPYLAAGIVSARECLRQTKAITKNRLHVGRDSGPAMWNTEISFRDFYAHVLSAWPRVCMGRAYLLKYEDVIWESAEGENLERWKQGKTGYPIVDAAMRQCKKQGYMHNRGRMITAMFLTKHLMIDWREGERWFMQNLIDGDFASNNGGWQWSASTGTDPQPYFRIFNPLSQSEKSDPDGSYIRHWVPELKNVKGNAIHAPYDRMSKAEFDKLGYPKPIVEHTEARQRALRRFKAPGKK</sequence>
<dbReference type="AlphaFoldDB" id="A0A066WHE3"/>
<evidence type="ECO:0000259" key="9">
    <source>
        <dbReference type="PROSITE" id="PS51645"/>
    </source>
</evidence>
<feature type="binding site" evidence="6">
    <location>
        <position position="367"/>
    </location>
    <ligand>
        <name>FAD</name>
        <dbReference type="ChEBI" id="CHEBI:57692"/>
    </ligand>
</feature>
<dbReference type="Gene3D" id="1.25.40.80">
    <property type="match status" value="1"/>
</dbReference>
<dbReference type="Pfam" id="PF03441">
    <property type="entry name" value="FAD_binding_7"/>
    <property type="match status" value="1"/>
</dbReference>
<name>A0A066WHE3_TILAU</name>
<evidence type="ECO:0000256" key="5">
    <source>
        <dbReference type="ARBA" id="ARBA00022991"/>
    </source>
</evidence>
<feature type="site" description="Electron transfer via tryptophanyl radical" evidence="7">
    <location>
        <position position="508"/>
    </location>
</feature>
<dbReference type="SUPFAM" id="SSF52425">
    <property type="entry name" value="Cryptochrome/photolyase, N-terminal domain"/>
    <property type="match status" value="1"/>
</dbReference>
<evidence type="ECO:0000256" key="8">
    <source>
        <dbReference type="SAM" id="MobiDB-lite"/>
    </source>
</evidence>
<feature type="binding site" evidence="6">
    <location>
        <position position="419"/>
    </location>
    <ligand>
        <name>FAD</name>
        <dbReference type="ChEBI" id="CHEBI:57692"/>
    </ligand>
</feature>
<dbReference type="PANTHER" id="PTHR11455:SF18">
    <property type="entry name" value="SI:CH1073-390K14.1"/>
    <property type="match status" value="1"/>
</dbReference>
<organism evidence="10 11">
    <name type="scientific">Tilletiaria anomala (strain ATCC 24038 / CBS 436.72 / UBC 951)</name>
    <dbReference type="NCBI Taxonomy" id="1037660"/>
    <lineage>
        <taxon>Eukaryota</taxon>
        <taxon>Fungi</taxon>
        <taxon>Dikarya</taxon>
        <taxon>Basidiomycota</taxon>
        <taxon>Ustilaginomycotina</taxon>
        <taxon>Exobasidiomycetes</taxon>
        <taxon>Georgefischeriales</taxon>
        <taxon>Tilletiariaceae</taxon>
        <taxon>Tilletiaria</taxon>
    </lineage>
</organism>
<dbReference type="RefSeq" id="XP_013246236.1">
    <property type="nucleotide sequence ID" value="XM_013390782.1"/>
</dbReference>
<comment type="caution">
    <text evidence="10">The sequence shown here is derived from an EMBL/GenBank/DDBJ whole genome shotgun (WGS) entry which is preliminary data.</text>
</comment>
<dbReference type="InterPro" id="IPR005101">
    <property type="entry name" value="Cryptochr/Photolyase_FAD-bd"/>
</dbReference>
<evidence type="ECO:0000313" key="10">
    <source>
        <dbReference type="EMBL" id="KDN53397.1"/>
    </source>
</evidence>
<dbReference type="Gene3D" id="1.10.579.10">
    <property type="entry name" value="DNA Cyclobutane Dipyrimidine Photolyase, subunit A, domain 3"/>
    <property type="match status" value="1"/>
</dbReference>
<dbReference type="InterPro" id="IPR014729">
    <property type="entry name" value="Rossmann-like_a/b/a_fold"/>
</dbReference>
<evidence type="ECO:0000313" key="11">
    <source>
        <dbReference type="Proteomes" id="UP000027361"/>
    </source>
</evidence>
<keyword evidence="11" id="KW-1185">Reference proteome</keyword>
<dbReference type="FunFam" id="1.10.579.10:FF:000003">
    <property type="entry name" value="Deoxyribodipyrimidine photo-lyase"/>
    <property type="match status" value="1"/>
</dbReference>
<dbReference type="GO" id="GO:0003904">
    <property type="term" value="F:deoxyribodipyrimidine photo-lyase activity"/>
    <property type="evidence" value="ECO:0007669"/>
    <property type="project" value="TreeGrafter"/>
</dbReference>
<dbReference type="Gene3D" id="3.40.50.620">
    <property type="entry name" value="HUPs"/>
    <property type="match status" value="1"/>
</dbReference>
<dbReference type="GO" id="GO:0006139">
    <property type="term" value="P:nucleobase-containing compound metabolic process"/>
    <property type="evidence" value="ECO:0007669"/>
    <property type="project" value="UniProtKB-ARBA"/>
</dbReference>
<feature type="compositionally biased region" description="Basic and acidic residues" evidence="8">
    <location>
        <begin position="1"/>
        <end position="17"/>
    </location>
</feature>
<evidence type="ECO:0000256" key="1">
    <source>
        <dbReference type="ARBA" id="ARBA00001932"/>
    </source>
</evidence>
<dbReference type="EMBL" id="JMSN01000002">
    <property type="protein sequence ID" value="KDN53397.1"/>
    <property type="molecule type" value="Genomic_DNA"/>
</dbReference>
<protein>
    <recommendedName>
        <fullName evidence="9">Photolyase/cryptochrome alpha/beta domain-containing protein</fullName>
    </recommendedName>
</protein>
<feature type="site" description="Electron transfer via tryptophanyl radical" evidence="7">
    <location>
        <position position="454"/>
    </location>
</feature>
<dbReference type="HOGENOM" id="CLU_010348_2_1_1"/>
<dbReference type="GO" id="GO:0005737">
    <property type="term" value="C:cytoplasm"/>
    <property type="evidence" value="ECO:0007669"/>
    <property type="project" value="TreeGrafter"/>
</dbReference>
<evidence type="ECO:0000256" key="7">
    <source>
        <dbReference type="PIRSR" id="PIRSR602081-2"/>
    </source>
</evidence>
<comment type="cofactor">
    <cofactor evidence="1">
        <name>(6R)-5,10-methylene-5,6,7,8-tetrahydrofolate</name>
        <dbReference type="ChEBI" id="CHEBI:15636"/>
    </cofactor>
</comment>
<dbReference type="Pfam" id="PF00875">
    <property type="entry name" value="DNA_photolyase"/>
    <property type="match status" value="1"/>
</dbReference>
<feature type="site" description="Electron transfer via tryptophanyl radical" evidence="7">
    <location>
        <position position="531"/>
    </location>
</feature>
<comment type="similarity">
    <text evidence="2">Belongs to the DNA photolyase class-1 family.</text>
</comment>
<dbReference type="InParanoid" id="A0A066WHE3"/>
<keyword evidence="3 6" id="KW-0285">Flavoprotein</keyword>
<accession>A0A066WHE3</accession>
<dbReference type="PROSITE" id="PS51645">
    <property type="entry name" value="PHR_CRY_ALPHA_BETA"/>
    <property type="match status" value="1"/>
</dbReference>
<dbReference type="SUPFAM" id="SSF48173">
    <property type="entry name" value="Cryptochrome/photolyase FAD-binding domain"/>
    <property type="match status" value="1"/>
</dbReference>
<comment type="cofactor">
    <cofactor evidence="6">
        <name>FAD</name>
        <dbReference type="ChEBI" id="CHEBI:57692"/>
    </cofactor>
    <text evidence="6">Binds 1 FAD per subunit.</text>
</comment>
<keyword evidence="4 6" id="KW-0274">FAD</keyword>
<dbReference type="Proteomes" id="UP000027361">
    <property type="component" value="Unassembled WGS sequence"/>
</dbReference>
<feature type="binding site" evidence="6">
    <location>
        <begin position="422"/>
        <end position="429"/>
    </location>
    <ligand>
        <name>FAD</name>
        <dbReference type="ChEBI" id="CHEBI:57692"/>
    </ligand>
</feature>
<dbReference type="InterPro" id="IPR036155">
    <property type="entry name" value="Crypto/Photolyase_N_sf"/>
</dbReference>
<dbReference type="GeneID" id="25262207"/>
<dbReference type="OMA" id="YTVFTPY"/>
<dbReference type="GO" id="GO:0005634">
    <property type="term" value="C:nucleus"/>
    <property type="evidence" value="ECO:0007669"/>
    <property type="project" value="TreeGrafter"/>
</dbReference>
<dbReference type="PANTHER" id="PTHR11455">
    <property type="entry name" value="CRYPTOCHROME"/>
    <property type="match status" value="1"/>
</dbReference>
<feature type="domain" description="Photolyase/cryptochrome alpha/beta" evidence="9">
    <location>
        <begin position="91"/>
        <end position="229"/>
    </location>
</feature>
<evidence type="ECO:0000256" key="4">
    <source>
        <dbReference type="ARBA" id="ARBA00022827"/>
    </source>
</evidence>
<dbReference type="GO" id="GO:0003677">
    <property type="term" value="F:DNA binding"/>
    <property type="evidence" value="ECO:0007669"/>
    <property type="project" value="TreeGrafter"/>
</dbReference>
<dbReference type="GO" id="GO:0043153">
    <property type="term" value="P:entrainment of circadian clock by photoperiod"/>
    <property type="evidence" value="ECO:0007669"/>
    <property type="project" value="TreeGrafter"/>
</dbReference>
<evidence type="ECO:0000256" key="6">
    <source>
        <dbReference type="PIRSR" id="PIRSR602081-1"/>
    </source>
</evidence>
<feature type="region of interest" description="Disordered" evidence="8">
    <location>
        <begin position="1"/>
        <end position="66"/>
    </location>
</feature>
<feature type="binding site" evidence="6">
    <location>
        <begin position="521"/>
        <end position="523"/>
    </location>
    <ligand>
        <name>FAD</name>
        <dbReference type="ChEBI" id="CHEBI:57692"/>
    </ligand>
</feature>
<reference evidence="10 11" key="1">
    <citation type="submission" date="2014-05" db="EMBL/GenBank/DDBJ databases">
        <title>Draft genome sequence of a rare smut relative, Tilletiaria anomala UBC 951.</title>
        <authorList>
            <consortium name="DOE Joint Genome Institute"/>
            <person name="Toome M."/>
            <person name="Kuo A."/>
            <person name="Henrissat B."/>
            <person name="Lipzen A."/>
            <person name="Tritt A."/>
            <person name="Yoshinaga Y."/>
            <person name="Zane M."/>
            <person name="Barry K."/>
            <person name="Grigoriev I.V."/>
            <person name="Spatafora J.W."/>
            <person name="Aimea M.C."/>
        </authorList>
    </citation>
    <scope>NUCLEOTIDE SEQUENCE [LARGE SCALE GENOMIC DNA]</scope>
    <source>
        <strain evidence="10 11">UBC 951</strain>
    </source>
</reference>
<gene>
    <name evidence="10" type="ORF">K437DRAFT_218841</name>
</gene>
<feature type="binding site" evidence="6">
    <location>
        <begin position="379"/>
        <end position="383"/>
    </location>
    <ligand>
        <name>FAD</name>
        <dbReference type="ChEBI" id="CHEBI:57692"/>
    </ligand>
</feature>
<evidence type="ECO:0000256" key="2">
    <source>
        <dbReference type="ARBA" id="ARBA00005862"/>
    </source>
</evidence>
<evidence type="ECO:0000256" key="3">
    <source>
        <dbReference type="ARBA" id="ARBA00022630"/>
    </source>
</evidence>
<dbReference type="InterPro" id="IPR006050">
    <property type="entry name" value="DNA_photolyase_N"/>
</dbReference>
<proteinExistence type="inferred from homology"/>
<dbReference type="InterPro" id="IPR036134">
    <property type="entry name" value="Crypto/Photolyase_FAD-like_sf"/>
</dbReference>
<dbReference type="STRING" id="1037660.A0A066WHE3"/>
<dbReference type="GO" id="GO:0071949">
    <property type="term" value="F:FAD binding"/>
    <property type="evidence" value="ECO:0007669"/>
    <property type="project" value="TreeGrafter"/>
</dbReference>
<dbReference type="GO" id="GO:0032922">
    <property type="term" value="P:circadian regulation of gene expression"/>
    <property type="evidence" value="ECO:0007669"/>
    <property type="project" value="TreeGrafter"/>
</dbReference>
<dbReference type="GO" id="GO:0006950">
    <property type="term" value="P:response to stress"/>
    <property type="evidence" value="ECO:0007669"/>
    <property type="project" value="UniProtKB-ARBA"/>
</dbReference>
<dbReference type="OrthoDB" id="435881at2759"/>